<dbReference type="OrthoDB" id="17648at10239"/>
<organism evidence="2 3">
    <name type="scientific">Gordonia phage Twister6</name>
    <dbReference type="NCBI Taxonomy" id="1887655"/>
    <lineage>
        <taxon>Viruses</taxon>
        <taxon>Duplodnaviria</taxon>
        <taxon>Heunggongvirae</taxon>
        <taxon>Uroviricota</taxon>
        <taxon>Caudoviricetes</taxon>
        <taxon>Stackebrandtviridae</taxon>
        <taxon>Frickvirinae</taxon>
        <taxon>Wizardvirus</taxon>
        <taxon>Wizardvirus twister6</taxon>
    </lineage>
</organism>
<keyword evidence="1" id="KW-0472">Membrane</keyword>
<protein>
    <recommendedName>
        <fullName evidence="4">Holin</fullName>
    </recommendedName>
</protein>
<dbReference type="Proteomes" id="UP000201729">
    <property type="component" value="Segment"/>
</dbReference>
<feature type="transmembrane region" description="Helical" evidence="1">
    <location>
        <begin position="38"/>
        <end position="58"/>
    </location>
</feature>
<dbReference type="RefSeq" id="YP_009284816.1">
    <property type="nucleotide sequence ID" value="NC_031052.1"/>
</dbReference>
<sequence>MELIADWALVVLAVLTTVYTICYAVWQWFWKERVSLIYLGKSTLMSLVLLQISASVWAGTDYPGRAFIRFFLYSGGALMMLALLVMLLVLQYKTRRDRWAAGDFRRPWQVWRDEIRAWWNTRKAARIDE</sequence>
<accession>A0A1B3B1R2</accession>
<proteinExistence type="predicted"/>
<feature type="transmembrane region" description="Helical" evidence="1">
    <location>
        <begin position="6"/>
        <end position="26"/>
    </location>
</feature>
<dbReference type="Pfam" id="PF23778">
    <property type="entry name" value="Phage_holin_2"/>
    <property type="match status" value="1"/>
</dbReference>
<feature type="transmembrane region" description="Helical" evidence="1">
    <location>
        <begin position="70"/>
        <end position="90"/>
    </location>
</feature>
<gene>
    <name evidence="2" type="primary">45</name>
    <name evidence="2" type="ORF">SEA_TWISTER6_45</name>
</gene>
<evidence type="ECO:0008006" key="4">
    <source>
        <dbReference type="Google" id="ProtNLM"/>
    </source>
</evidence>
<dbReference type="EMBL" id="KX557286">
    <property type="protein sequence ID" value="AOE44954.1"/>
    <property type="molecule type" value="Genomic_DNA"/>
</dbReference>
<reference evidence="2 3" key="1">
    <citation type="submission" date="2016-07" db="EMBL/GenBank/DDBJ databases">
        <authorList>
            <person name="Montgomery M.T."/>
            <person name="Pope W.H."/>
            <person name="Russell D.A."/>
            <person name="Garlena R.A."/>
            <person name="Jacobs-Sera D."/>
            <person name="Hendrix R.W."/>
            <person name="Hatfull G.F."/>
        </authorList>
    </citation>
    <scope>NUCLEOTIDE SEQUENCE [LARGE SCALE GENOMIC DNA]</scope>
</reference>
<keyword evidence="1" id="KW-0812">Transmembrane</keyword>
<evidence type="ECO:0000256" key="1">
    <source>
        <dbReference type="SAM" id="Phobius"/>
    </source>
</evidence>
<dbReference type="GeneID" id="29065017"/>
<keyword evidence="3" id="KW-1185">Reference proteome</keyword>
<evidence type="ECO:0000313" key="3">
    <source>
        <dbReference type="Proteomes" id="UP000201729"/>
    </source>
</evidence>
<keyword evidence="1" id="KW-1133">Transmembrane helix</keyword>
<evidence type="ECO:0000313" key="2">
    <source>
        <dbReference type="EMBL" id="AOE44954.1"/>
    </source>
</evidence>
<dbReference type="InterPro" id="IPR056964">
    <property type="entry name" value="Phage_holin"/>
</dbReference>
<dbReference type="KEGG" id="vg:29065017"/>
<name>A0A1B3B1R2_9CAUD</name>